<dbReference type="GO" id="GO:0050821">
    <property type="term" value="P:protein stabilization"/>
    <property type="evidence" value="ECO:0007669"/>
    <property type="project" value="TreeGrafter"/>
</dbReference>
<dbReference type="PROSITE" id="PS51035">
    <property type="entry name" value="BAG"/>
    <property type="match status" value="1"/>
</dbReference>
<dbReference type="InterPro" id="IPR036533">
    <property type="entry name" value="BAG_dom_sf"/>
</dbReference>
<dbReference type="GO" id="GO:0051087">
    <property type="term" value="F:protein-folding chaperone binding"/>
    <property type="evidence" value="ECO:0007669"/>
    <property type="project" value="InterPro"/>
</dbReference>
<dbReference type="InterPro" id="IPR029071">
    <property type="entry name" value="Ubiquitin-like_domsf"/>
</dbReference>
<dbReference type="AlphaFoldDB" id="A0A5P1FFC5"/>
<dbReference type="GO" id="GO:0000774">
    <property type="term" value="F:adenyl-nucleotide exchange factor activity"/>
    <property type="evidence" value="ECO:0007669"/>
    <property type="project" value="TreeGrafter"/>
</dbReference>
<dbReference type="OMA" id="RGPMIKI"/>
<proteinExistence type="predicted"/>
<dbReference type="Gramene" id="ONK77076">
    <property type="protein sequence ID" value="ONK77076"/>
    <property type="gene ID" value="A4U43_C02F2860"/>
</dbReference>
<dbReference type="PANTHER" id="PTHR12329:SF16">
    <property type="entry name" value="BAG FAMILY MOLECULAR CHAPERONE REGULATOR 1"/>
    <property type="match status" value="1"/>
</dbReference>
<protein>
    <recommendedName>
        <fullName evidence="2">BAG domain-containing protein</fullName>
    </recommendedName>
</protein>
<dbReference type="EMBL" id="CM007382">
    <property type="protein sequence ID" value="ONK77076.1"/>
    <property type="molecule type" value="Genomic_DNA"/>
</dbReference>
<organism evidence="3 4">
    <name type="scientific">Asparagus officinalis</name>
    <name type="common">Garden asparagus</name>
    <dbReference type="NCBI Taxonomy" id="4686"/>
    <lineage>
        <taxon>Eukaryota</taxon>
        <taxon>Viridiplantae</taxon>
        <taxon>Streptophyta</taxon>
        <taxon>Embryophyta</taxon>
        <taxon>Tracheophyta</taxon>
        <taxon>Spermatophyta</taxon>
        <taxon>Magnoliopsida</taxon>
        <taxon>Liliopsida</taxon>
        <taxon>Asparagales</taxon>
        <taxon>Asparagaceae</taxon>
        <taxon>Asparagoideae</taxon>
        <taxon>Asparagus</taxon>
    </lineage>
</organism>
<dbReference type="OrthoDB" id="417450at2759"/>
<dbReference type="GO" id="GO:0005737">
    <property type="term" value="C:cytoplasm"/>
    <property type="evidence" value="ECO:0007669"/>
    <property type="project" value="TreeGrafter"/>
</dbReference>
<dbReference type="SUPFAM" id="SSF54236">
    <property type="entry name" value="Ubiquitin-like"/>
    <property type="match status" value="1"/>
</dbReference>
<evidence type="ECO:0000256" key="1">
    <source>
        <dbReference type="ARBA" id="ARBA00023186"/>
    </source>
</evidence>
<keyword evidence="1" id="KW-0143">Chaperone</keyword>
<dbReference type="Gene3D" id="3.10.20.90">
    <property type="entry name" value="Phosphatidylinositol 3-kinase Catalytic Subunit, Chain A, domain 1"/>
    <property type="match status" value="1"/>
</dbReference>
<dbReference type="Pfam" id="PF02179">
    <property type="entry name" value="BAG"/>
    <property type="match status" value="1"/>
</dbReference>
<dbReference type="InterPro" id="IPR039773">
    <property type="entry name" value="BAG_chaperone_regulator"/>
</dbReference>
<gene>
    <name evidence="3" type="ORF">A4U43_C02F2860</name>
</gene>
<dbReference type="Gene3D" id="1.20.58.120">
    <property type="entry name" value="BAG domain"/>
    <property type="match status" value="1"/>
</dbReference>
<evidence type="ECO:0000259" key="2">
    <source>
        <dbReference type="PROSITE" id="PS51035"/>
    </source>
</evidence>
<name>A0A5P1FFC5_ASPOF</name>
<dbReference type="Proteomes" id="UP000243459">
    <property type="component" value="Chromosome 2"/>
</dbReference>
<dbReference type="SMART" id="SM00264">
    <property type="entry name" value="BAG"/>
    <property type="match status" value="1"/>
</dbReference>
<dbReference type="InterPro" id="IPR003103">
    <property type="entry name" value="BAG_domain"/>
</dbReference>
<dbReference type="SUPFAM" id="SSF63491">
    <property type="entry name" value="BAG domain"/>
    <property type="match status" value="1"/>
</dbReference>
<evidence type="ECO:0000313" key="3">
    <source>
        <dbReference type="EMBL" id="ONK77076.1"/>
    </source>
</evidence>
<sequence>MDLLSMSSLSLPNPPLVSSWLVNLNRSHEHQILRILAQKTGLKPQEQRLFFRGKEKDNEEYLHISGVKEMSKIMLLENPEAKEQKAEEMKRLEENKEDRRMSKASEAVVLVRSEVDNLCEKATALESAVLGGTKVDEKEFLMLTELLMVQLLKLDRIEAEGEAKIQRRTEVCRIQSLVDTLDALKDGNSNPFSNRSNATSVTTQWETFESEVGSLSAAPVLMASSTQVTNDWEQFN</sequence>
<keyword evidence="4" id="KW-1185">Reference proteome</keyword>
<feature type="domain" description="BAG" evidence="2">
    <location>
        <begin position="121"/>
        <end position="185"/>
    </location>
</feature>
<dbReference type="PANTHER" id="PTHR12329">
    <property type="entry name" value="BCL2-ASSOCIATED ATHANOGENE"/>
    <property type="match status" value="1"/>
</dbReference>
<reference evidence="4" key="1">
    <citation type="journal article" date="2017" name="Nat. Commun.">
        <title>The asparagus genome sheds light on the origin and evolution of a young Y chromosome.</title>
        <authorList>
            <person name="Harkess A."/>
            <person name="Zhou J."/>
            <person name="Xu C."/>
            <person name="Bowers J.E."/>
            <person name="Van der Hulst R."/>
            <person name="Ayyampalayam S."/>
            <person name="Mercati F."/>
            <person name="Riccardi P."/>
            <person name="McKain M.R."/>
            <person name="Kakrana A."/>
            <person name="Tang H."/>
            <person name="Ray J."/>
            <person name="Groenendijk J."/>
            <person name="Arikit S."/>
            <person name="Mathioni S.M."/>
            <person name="Nakano M."/>
            <person name="Shan H."/>
            <person name="Telgmann-Rauber A."/>
            <person name="Kanno A."/>
            <person name="Yue Z."/>
            <person name="Chen H."/>
            <person name="Li W."/>
            <person name="Chen Y."/>
            <person name="Xu X."/>
            <person name="Zhang Y."/>
            <person name="Luo S."/>
            <person name="Chen H."/>
            <person name="Gao J."/>
            <person name="Mao Z."/>
            <person name="Pires J.C."/>
            <person name="Luo M."/>
            <person name="Kudrna D."/>
            <person name="Wing R.A."/>
            <person name="Meyers B.C."/>
            <person name="Yi K."/>
            <person name="Kong H."/>
            <person name="Lavrijsen P."/>
            <person name="Sunseri F."/>
            <person name="Falavigna A."/>
            <person name="Ye Y."/>
            <person name="Leebens-Mack J.H."/>
            <person name="Chen G."/>
        </authorList>
    </citation>
    <scope>NUCLEOTIDE SEQUENCE [LARGE SCALE GENOMIC DNA]</scope>
    <source>
        <strain evidence="4">cv. DH0086</strain>
    </source>
</reference>
<accession>A0A5P1FFC5</accession>
<evidence type="ECO:0000313" key="4">
    <source>
        <dbReference type="Proteomes" id="UP000243459"/>
    </source>
</evidence>